<dbReference type="Proteomes" id="UP000050416">
    <property type="component" value="Unassembled WGS sequence"/>
</dbReference>
<protein>
    <recommendedName>
        <fullName evidence="6">Extradiol ring-cleavage dioxygenase class III enzyme subunit B domain-containing protein</fullName>
    </recommendedName>
</protein>
<dbReference type="PIRSF" id="PIRSF006157">
    <property type="entry name" value="Doxgns_DODA"/>
    <property type="match status" value="1"/>
</dbReference>
<dbReference type="CDD" id="cd07363">
    <property type="entry name" value="45_DOPA_Dioxygenase"/>
    <property type="match status" value="1"/>
</dbReference>
<dbReference type="EMBL" id="LJZQ01000037">
    <property type="protein sequence ID" value="KPQ27046.1"/>
    <property type="molecule type" value="Genomic_DNA"/>
</dbReference>
<dbReference type="InterPro" id="IPR014436">
    <property type="entry name" value="Extradiol_dOase_DODA"/>
</dbReference>
<proteinExistence type="inferred from homology"/>
<dbReference type="STRING" id="1305731.GCA_000934705_01890"/>
<dbReference type="Pfam" id="PF02900">
    <property type="entry name" value="LigB"/>
    <property type="match status" value="1"/>
</dbReference>
<dbReference type="PATRIC" id="fig|1305731.5.peg.2252"/>
<dbReference type="GO" id="GO:0008270">
    <property type="term" value="F:zinc ion binding"/>
    <property type="evidence" value="ECO:0007669"/>
    <property type="project" value="InterPro"/>
</dbReference>
<evidence type="ECO:0000313" key="7">
    <source>
        <dbReference type="EMBL" id="KPQ27046.1"/>
    </source>
</evidence>
<dbReference type="AlphaFoldDB" id="A0A0P7Z557"/>
<evidence type="ECO:0000313" key="8">
    <source>
        <dbReference type="Proteomes" id="UP000050416"/>
    </source>
</evidence>
<dbReference type="OrthoDB" id="9790889at2"/>
<evidence type="ECO:0000256" key="4">
    <source>
        <dbReference type="ARBA" id="ARBA00022833"/>
    </source>
</evidence>
<name>A0A0P7Z557_9GAMM</name>
<reference evidence="7 8" key="1">
    <citation type="submission" date="2015-09" db="EMBL/GenBank/DDBJ databases">
        <title>Identification and resolution of microdiversity through metagenomic sequencing of parallel consortia.</title>
        <authorList>
            <person name="Nelson W.C."/>
            <person name="Romine M.F."/>
            <person name="Lindemann S.R."/>
        </authorList>
    </citation>
    <scope>NUCLEOTIDE SEQUENCE [LARGE SCALE GENOMIC DNA]</scope>
    <source>
        <strain evidence="7">HL-55</strain>
    </source>
</reference>
<comment type="similarity">
    <text evidence="2">Belongs to the DODA-type extradiol aromatic ring-opening dioxygenase family.</text>
</comment>
<evidence type="ECO:0000259" key="6">
    <source>
        <dbReference type="Pfam" id="PF02900"/>
    </source>
</evidence>
<accession>A0A0P7Z557</accession>
<dbReference type="GO" id="GO:0016702">
    <property type="term" value="F:oxidoreductase activity, acting on single donors with incorporation of molecular oxygen, incorporation of two atoms of oxygen"/>
    <property type="evidence" value="ECO:0007669"/>
    <property type="project" value="UniProtKB-ARBA"/>
</dbReference>
<dbReference type="PANTHER" id="PTHR30096">
    <property type="entry name" value="4,5-DOPA DIOXYGENASE EXTRADIOL-LIKE PROTEIN"/>
    <property type="match status" value="1"/>
</dbReference>
<evidence type="ECO:0000256" key="3">
    <source>
        <dbReference type="ARBA" id="ARBA00022723"/>
    </source>
</evidence>
<keyword evidence="4" id="KW-0862">Zinc</keyword>
<dbReference type="PANTHER" id="PTHR30096:SF0">
    <property type="entry name" value="4,5-DOPA DIOXYGENASE EXTRADIOL-LIKE PROTEIN"/>
    <property type="match status" value="1"/>
</dbReference>
<keyword evidence="5" id="KW-0560">Oxidoreductase</keyword>
<gene>
    <name evidence="7" type="ORF">HLUCCX14_16435</name>
</gene>
<organism evidence="7 8">
    <name type="scientific">Marinobacter excellens HL-55</name>
    <dbReference type="NCBI Taxonomy" id="1305731"/>
    <lineage>
        <taxon>Bacteria</taxon>
        <taxon>Pseudomonadati</taxon>
        <taxon>Pseudomonadota</taxon>
        <taxon>Gammaproteobacteria</taxon>
        <taxon>Pseudomonadales</taxon>
        <taxon>Marinobacteraceae</taxon>
        <taxon>Marinobacter</taxon>
    </lineage>
</organism>
<dbReference type="Gene3D" id="3.40.830.10">
    <property type="entry name" value="LigB-like"/>
    <property type="match status" value="1"/>
</dbReference>
<comment type="cofactor">
    <cofactor evidence="1">
        <name>Zn(2+)</name>
        <dbReference type="ChEBI" id="CHEBI:29105"/>
    </cofactor>
</comment>
<keyword evidence="3" id="KW-0479">Metal-binding</keyword>
<dbReference type="SUPFAM" id="SSF53213">
    <property type="entry name" value="LigB-like"/>
    <property type="match status" value="1"/>
</dbReference>
<sequence length="254" mass="27733">MTSLFVSHGAPTFALEPGLAGPALTRLGQQLPRPAAVLVVSPHWMTPEVRVGLAETPATIHDFNGFEPALYQLEYPAPGHPDFARMALSLLEEAGWKSVADAQRGLDHGAWVPLRHLYPDATVPVFQVSLPDWLDSHSAWRLGQTLAALEKEGVLIVGSGSLTHNLYEVRWRDEQASEYAREFNHWIREAVIAGDQERLVNALTLAPHARRAHPTVEHFLPLLVALGAAGSNARATVIEGGIEHGVLSMDSFVF</sequence>
<comment type="caution">
    <text evidence="7">The sequence shown here is derived from an EMBL/GenBank/DDBJ whole genome shotgun (WGS) entry which is preliminary data.</text>
</comment>
<dbReference type="InterPro" id="IPR004183">
    <property type="entry name" value="Xdiol_dOase_suB"/>
</dbReference>
<evidence type="ECO:0000256" key="1">
    <source>
        <dbReference type="ARBA" id="ARBA00001947"/>
    </source>
</evidence>
<dbReference type="GO" id="GO:0008198">
    <property type="term" value="F:ferrous iron binding"/>
    <property type="evidence" value="ECO:0007669"/>
    <property type="project" value="InterPro"/>
</dbReference>
<feature type="domain" description="Extradiol ring-cleavage dioxygenase class III enzyme subunit B" evidence="6">
    <location>
        <begin position="29"/>
        <end position="232"/>
    </location>
</feature>
<evidence type="ECO:0000256" key="5">
    <source>
        <dbReference type="ARBA" id="ARBA00023002"/>
    </source>
</evidence>
<evidence type="ECO:0000256" key="2">
    <source>
        <dbReference type="ARBA" id="ARBA00007581"/>
    </source>
</evidence>